<keyword evidence="1" id="KW-1133">Transmembrane helix</keyword>
<accession>A0A7J2U1A4</accession>
<keyword evidence="1" id="KW-0472">Membrane</keyword>
<dbReference type="EMBL" id="DSEU01000015">
    <property type="protein sequence ID" value="HEM66456.1"/>
    <property type="molecule type" value="Genomic_DNA"/>
</dbReference>
<dbReference type="PANTHER" id="PTHR43229">
    <property type="entry name" value="NODULATION PROTEIN J"/>
    <property type="match status" value="1"/>
</dbReference>
<feature type="transmembrane region" description="Helical" evidence="1">
    <location>
        <begin position="126"/>
        <end position="149"/>
    </location>
</feature>
<feature type="transmembrane region" description="Helical" evidence="1">
    <location>
        <begin position="186"/>
        <end position="204"/>
    </location>
</feature>
<protein>
    <submittedName>
        <fullName evidence="2">ABC transporter permease</fullName>
    </submittedName>
</protein>
<sequence>MKFLWRILGVTLFNFTFVKRQWMWIAQEAMFAISIAMLAYGWGGYAVIRSTIPVYIMISAWGFGANLVAQTVGYDRISREWERMIASRLTVFEYFIGVVLGTTPFILSPIAILTPIAIALDLGLKTIAIALLVSPIAMALGAFLSLAIVLRIKNPMNISAITNPLVIATTFLPPVLYPLAILPEPLRIASIAIPTVALAEITRFMSIGTCTTSLELSIASTAIWLIATAIAMIKVLRWGLEP</sequence>
<reference evidence="2" key="1">
    <citation type="journal article" date="2020" name="mSystems">
        <title>Genome- and Community-Level Interaction Insights into Carbon Utilization and Element Cycling Functions of Hydrothermarchaeota in Hydrothermal Sediment.</title>
        <authorList>
            <person name="Zhou Z."/>
            <person name="Liu Y."/>
            <person name="Xu W."/>
            <person name="Pan J."/>
            <person name="Luo Z.H."/>
            <person name="Li M."/>
        </authorList>
    </citation>
    <scope>NUCLEOTIDE SEQUENCE [LARGE SCALE GENOMIC DNA]</scope>
    <source>
        <strain evidence="2">SpSt-125</strain>
    </source>
</reference>
<proteinExistence type="predicted"/>
<comment type="caution">
    <text evidence="2">The sequence shown here is derived from an EMBL/GenBank/DDBJ whole genome shotgun (WGS) entry which is preliminary data.</text>
</comment>
<feature type="transmembrane region" description="Helical" evidence="1">
    <location>
        <begin position="216"/>
        <end position="236"/>
    </location>
</feature>
<gene>
    <name evidence="2" type="ORF">ENO26_02635</name>
</gene>
<organism evidence="2">
    <name type="scientific">Ignisphaera aggregans</name>
    <dbReference type="NCBI Taxonomy" id="334771"/>
    <lineage>
        <taxon>Archaea</taxon>
        <taxon>Thermoproteota</taxon>
        <taxon>Thermoprotei</taxon>
        <taxon>Desulfurococcales</taxon>
        <taxon>Desulfurococcaceae</taxon>
        <taxon>Ignisphaera</taxon>
    </lineage>
</organism>
<evidence type="ECO:0000256" key="1">
    <source>
        <dbReference type="SAM" id="Phobius"/>
    </source>
</evidence>
<dbReference type="AlphaFoldDB" id="A0A7J2U1A4"/>
<feature type="transmembrane region" description="Helical" evidence="1">
    <location>
        <begin position="54"/>
        <end position="74"/>
    </location>
</feature>
<evidence type="ECO:0000313" key="2">
    <source>
        <dbReference type="EMBL" id="HEM66456.1"/>
    </source>
</evidence>
<feature type="transmembrane region" description="Helical" evidence="1">
    <location>
        <begin position="94"/>
        <end position="120"/>
    </location>
</feature>
<dbReference type="GO" id="GO:0016020">
    <property type="term" value="C:membrane"/>
    <property type="evidence" value="ECO:0007669"/>
    <property type="project" value="UniProtKB-SubCell"/>
</dbReference>
<dbReference type="GO" id="GO:0140359">
    <property type="term" value="F:ABC-type transporter activity"/>
    <property type="evidence" value="ECO:0007669"/>
    <property type="project" value="InterPro"/>
</dbReference>
<dbReference type="PANTHER" id="PTHR43229:SF3">
    <property type="entry name" value="ABC-TYPE MULTIDRUG TRANSPORT SYSTEM, PERMEASE COMPONENT"/>
    <property type="match status" value="1"/>
</dbReference>
<feature type="transmembrane region" description="Helical" evidence="1">
    <location>
        <begin position="29"/>
        <end position="48"/>
    </location>
</feature>
<keyword evidence="1" id="KW-0812">Transmembrane</keyword>
<name>A0A7J2U1A4_9CREN</name>
<feature type="transmembrane region" description="Helical" evidence="1">
    <location>
        <begin position="161"/>
        <end position="180"/>
    </location>
</feature>
<dbReference type="InterPro" id="IPR051784">
    <property type="entry name" value="Nod_factor_ABC_transporter"/>
</dbReference>